<feature type="transmembrane region" description="Helical" evidence="7">
    <location>
        <begin position="201"/>
        <end position="225"/>
    </location>
</feature>
<dbReference type="Pfam" id="PF01292">
    <property type="entry name" value="Ni_hydr_CYTB"/>
    <property type="match status" value="1"/>
</dbReference>
<keyword evidence="2" id="KW-1003">Cell membrane</keyword>
<reference evidence="9 10" key="1">
    <citation type="submission" date="2021-04" db="EMBL/GenBank/DDBJ databases">
        <title>Whole genome sequence of Jiella sp. KSK16Y-1.</title>
        <authorList>
            <person name="Tuo L."/>
        </authorList>
    </citation>
    <scope>NUCLEOTIDE SEQUENCE [LARGE SCALE GENOMIC DNA]</scope>
    <source>
        <strain evidence="9 10">KSK16Y-1</strain>
    </source>
</reference>
<name>A0ABS4BEZ9_9HYPH</name>
<evidence type="ECO:0000256" key="6">
    <source>
        <dbReference type="SAM" id="MobiDB-lite"/>
    </source>
</evidence>
<dbReference type="InterPro" id="IPR051542">
    <property type="entry name" value="Hydrogenase_cytochrome"/>
</dbReference>
<dbReference type="InterPro" id="IPR011577">
    <property type="entry name" value="Cyt_b561_bac/Ni-Hgenase"/>
</dbReference>
<evidence type="ECO:0000313" key="10">
    <source>
        <dbReference type="Proteomes" id="UP000678276"/>
    </source>
</evidence>
<evidence type="ECO:0000256" key="4">
    <source>
        <dbReference type="ARBA" id="ARBA00022989"/>
    </source>
</evidence>
<gene>
    <name evidence="9" type="ORF">J6595_07040</name>
</gene>
<dbReference type="InterPro" id="IPR016174">
    <property type="entry name" value="Di-haem_cyt_TM"/>
</dbReference>
<sequence length="289" mass="32322">MSDVDAPKDRGGGDETETETSSRDAGRLVYRQKIATRVTHWIWAITLFFMLLSGLQIFMARPDLYIGQQSGFGFDNSILSIGTVQVGGELQGVTTIFGHQFETTGWLGLVPQGDGMARKSFPGWLTIPGYRDLATGRVVHFFFAWVLVATLLVWLIASIANGHLRELVPTWRDLKRLPRDVADHLRLRFRHDGAYNVLQKLSYAGILFVVLPLIVLTGLTMSPGVVAKFPVLLDLFAGRQTARTIHFALMLCLVAFFLVHILMVVLAGPINELRSIITGWYRTAPEKRR</sequence>
<protein>
    <submittedName>
        <fullName evidence="9">Cytochrome b/b6 domain-containing protein</fullName>
    </submittedName>
</protein>
<dbReference type="PANTHER" id="PTHR30485">
    <property type="entry name" value="NI/FE-HYDROGENASE 1 B-TYPE CYTOCHROME SUBUNIT"/>
    <property type="match status" value="1"/>
</dbReference>
<evidence type="ECO:0000256" key="2">
    <source>
        <dbReference type="ARBA" id="ARBA00022475"/>
    </source>
</evidence>
<evidence type="ECO:0000256" key="7">
    <source>
        <dbReference type="SAM" id="Phobius"/>
    </source>
</evidence>
<feature type="region of interest" description="Disordered" evidence="6">
    <location>
        <begin position="1"/>
        <end position="22"/>
    </location>
</feature>
<feature type="compositionally biased region" description="Basic and acidic residues" evidence="6">
    <location>
        <begin position="1"/>
        <end position="13"/>
    </location>
</feature>
<dbReference type="Proteomes" id="UP000678276">
    <property type="component" value="Unassembled WGS sequence"/>
</dbReference>
<dbReference type="Gene3D" id="1.20.950.20">
    <property type="entry name" value="Transmembrane di-heme cytochromes, Chain C"/>
    <property type="match status" value="1"/>
</dbReference>
<feature type="transmembrane region" description="Helical" evidence="7">
    <location>
        <begin position="245"/>
        <end position="267"/>
    </location>
</feature>
<organism evidence="9 10">
    <name type="scientific">Jiella mangrovi</name>
    <dbReference type="NCBI Taxonomy" id="2821407"/>
    <lineage>
        <taxon>Bacteria</taxon>
        <taxon>Pseudomonadati</taxon>
        <taxon>Pseudomonadota</taxon>
        <taxon>Alphaproteobacteria</taxon>
        <taxon>Hyphomicrobiales</taxon>
        <taxon>Aurantimonadaceae</taxon>
        <taxon>Jiella</taxon>
    </lineage>
</organism>
<feature type="transmembrane region" description="Helical" evidence="7">
    <location>
        <begin position="138"/>
        <end position="157"/>
    </location>
</feature>
<keyword evidence="4 7" id="KW-1133">Transmembrane helix</keyword>
<comment type="subcellular location">
    <subcellularLocation>
        <location evidence="1">Cell membrane</location>
        <topology evidence="1">Multi-pass membrane protein</topology>
    </subcellularLocation>
</comment>
<keyword evidence="10" id="KW-1185">Reference proteome</keyword>
<dbReference type="EMBL" id="JAGJCF010000003">
    <property type="protein sequence ID" value="MBP0615330.1"/>
    <property type="molecule type" value="Genomic_DNA"/>
</dbReference>
<accession>A0ABS4BEZ9</accession>
<evidence type="ECO:0000259" key="8">
    <source>
        <dbReference type="Pfam" id="PF01292"/>
    </source>
</evidence>
<feature type="transmembrane region" description="Helical" evidence="7">
    <location>
        <begin position="41"/>
        <end position="60"/>
    </location>
</feature>
<evidence type="ECO:0000256" key="3">
    <source>
        <dbReference type="ARBA" id="ARBA00022692"/>
    </source>
</evidence>
<dbReference type="SUPFAM" id="SSF81342">
    <property type="entry name" value="Transmembrane di-heme cytochromes"/>
    <property type="match status" value="1"/>
</dbReference>
<evidence type="ECO:0000313" key="9">
    <source>
        <dbReference type="EMBL" id="MBP0615330.1"/>
    </source>
</evidence>
<evidence type="ECO:0000256" key="5">
    <source>
        <dbReference type="ARBA" id="ARBA00023136"/>
    </source>
</evidence>
<dbReference type="PANTHER" id="PTHR30485:SF1">
    <property type="entry name" value="CYTOCHROME YDHU-RELATED"/>
    <property type="match status" value="1"/>
</dbReference>
<dbReference type="RefSeq" id="WP_209593841.1">
    <property type="nucleotide sequence ID" value="NZ_JAGJCF010000003.1"/>
</dbReference>
<keyword evidence="3 7" id="KW-0812">Transmembrane</keyword>
<comment type="caution">
    <text evidence="9">The sequence shown here is derived from an EMBL/GenBank/DDBJ whole genome shotgun (WGS) entry which is preliminary data.</text>
</comment>
<keyword evidence="5 7" id="KW-0472">Membrane</keyword>
<feature type="domain" description="Cytochrome b561 bacterial/Ni-hydrogenase" evidence="8">
    <location>
        <begin position="94"/>
        <end position="279"/>
    </location>
</feature>
<evidence type="ECO:0000256" key="1">
    <source>
        <dbReference type="ARBA" id="ARBA00004651"/>
    </source>
</evidence>
<proteinExistence type="predicted"/>